<protein>
    <submittedName>
        <fullName evidence="3">Protein MAIN-LIKE 2-like</fullName>
    </submittedName>
</protein>
<keyword evidence="2" id="KW-1185">Reference proteome</keyword>
<dbReference type="RefSeq" id="XP_027362864.1">
    <property type="nucleotide sequence ID" value="XM_027507063.1"/>
</dbReference>
<dbReference type="KEGG" id="aprc:113870473"/>
<accession>A0A8B8M6X8</accession>
<dbReference type="GO" id="GO:0010073">
    <property type="term" value="P:meristem maintenance"/>
    <property type="evidence" value="ECO:0007669"/>
    <property type="project" value="InterPro"/>
</dbReference>
<dbReference type="AlphaFoldDB" id="A0A8B8M6X8"/>
<name>A0A8B8M6X8_ABRPR</name>
<evidence type="ECO:0000313" key="2">
    <source>
        <dbReference type="Proteomes" id="UP000694853"/>
    </source>
</evidence>
<dbReference type="Proteomes" id="UP000694853">
    <property type="component" value="Unplaced"/>
</dbReference>
<gene>
    <name evidence="3" type="primary">LOC113870473</name>
</gene>
<feature type="domain" description="Aminotransferase-like plant mobile" evidence="1">
    <location>
        <begin position="27"/>
        <end position="154"/>
    </location>
</feature>
<dbReference type="PANTHER" id="PTHR46033:SF8">
    <property type="entry name" value="PROTEIN MAINTENANCE OF MERISTEMS-LIKE"/>
    <property type="match status" value="1"/>
</dbReference>
<sequence length="163" mass="18553">MISSFCHSMPEPSPLIVPILEQLDFIRVAKLRHLKVNHALITYLVEKWRPEIHIFHFPTGECTITLEDVALQLGLRVDGLSTMFDWEEMCDTYLGILPVKGESLIGSMLKLKWLKDNMLPLPEKSSEEEVHACCRAYILYLIGGIFMPDKTGNKGNVQSHGSW</sequence>
<organism evidence="2 3">
    <name type="scientific">Abrus precatorius</name>
    <name type="common">Indian licorice</name>
    <name type="synonym">Glycine abrus</name>
    <dbReference type="NCBI Taxonomy" id="3816"/>
    <lineage>
        <taxon>Eukaryota</taxon>
        <taxon>Viridiplantae</taxon>
        <taxon>Streptophyta</taxon>
        <taxon>Embryophyta</taxon>
        <taxon>Tracheophyta</taxon>
        <taxon>Spermatophyta</taxon>
        <taxon>Magnoliopsida</taxon>
        <taxon>eudicotyledons</taxon>
        <taxon>Gunneridae</taxon>
        <taxon>Pentapetalae</taxon>
        <taxon>rosids</taxon>
        <taxon>fabids</taxon>
        <taxon>Fabales</taxon>
        <taxon>Fabaceae</taxon>
        <taxon>Papilionoideae</taxon>
        <taxon>50 kb inversion clade</taxon>
        <taxon>NPAAA clade</taxon>
        <taxon>indigoferoid/millettioid clade</taxon>
        <taxon>Abreae</taxon>
        <taxon>Abrus</taxon>
    </lineage>
</organism>
<reference evidence="2" key="1">
    <citation type="journal article" date="2019" name="Toxins">
        <title>Detection of Abrin-Like and Prepropulchellin-Like Toxin Genes and Transcripts Using Whole Genome Sequencing and Full-Length Transcript Sequencing of Abrus precatorius.</title>
        <authorList>
            <person name="Hovde B.T."/>
            <person name="Daligault H.E."/>
            <person name="Hanschen E.R."/>
            <person name="Kunde Y.A."/>
            <person name="Johnson M.B."/>
            <person name="Starkenburg S.R."/>
            <person name="Johnson S.L."/>
        </authorList>
    </citation>
    <scope>NUCLEOTIDE SEQUENCE [LARGE SCALE GENOMIC DNA]</scope>
</reference>
<dbReference type="PANTHER" id="PTHR46033">
    <property type="entry name" value="PROTEIN MAIN-LIKE 2"/>
    <property type="match status" value="1"/>
</dbReference>
<dbReference type="GeneID" id="113870473"/>
<evidence type="ECO:0000313" key="3">
    <source>
        <dbReference type="RefSeq" id="XP_027362864.1"/>
    </source>
</evidence>
<proteinExistence type="predicted"/>
<dbReference type="Pfam" id="PF10536">
    <property type="entry name" value="PMD"/>
    <property type="match status" value="1"/>
</dbReference>
<evidence type="ECO:0000259" key="1">
    <source>
        <dbReference type="Pfam" id="PF10536"/>
    </source>
</evidence>
<reference evidence="3" key="2">
    <citation type="submission" date="2025-08" db="UniProtKB">
        <authorList>
            <consortium name="RefSeq"/>
        </authorList>
    </citation>
    <scope>IDENTIFICATION</scope>
    <source>
        <tissue evidence="3">Young leaves</tissue>
    </source>
</reference>
<dbReference type="InterPro" id="IPR044824">
    <property type="entry name" value="MAIN-like"/>
</dbReference>
<dbReference type="OrthoDB" id="1433768at2759"/>
<dbReference type="InterPro" id="IPR019557">
    <property type="entry name" value="AminoTfrase-like_pln_mobile"/>
</dbReference>